<dbReference type="Gene3D" id="1.10.8.200">
    <property type="entry name" value="Replisome organizer (g39p helicase loader/inhibitor protein)"/>
    <property type="match status" value="1"/>
</dbReference>
<sequence length="85" mass="10130">MTKIEMFKILVLIEKKYSFCTIKSETAEKWLLMCEELNYHSILARLYQYMRSSGYPPSLENLMNSEVTKSNLQWLEEYIPKIKIG</sequence>
<comment type="caution">
    <text evidence="1">The sequence shown here is derived from an EMBL/GenBank/DDBJ whole genome shotgun (WGS) entry which is preliminary data.</text>
</comment>
<gene>
    <name evidence="1" type="ORF">SM124_07445</name>
</gene>
<proteinExistence type="predicted"/>
<evidence type="ECO:0000313" key="2">
    <source>
        <dbReference type="Proteomes" id="UP001290455"/>
    </source>
</evidence>
<name>A0ABU5IWS7_9BACI</name>
<keyword evidence="2" id="KW-1185">Reference proteome</keyword>
<dbReference type="RefSeq" id="WP_322445869.1">
    <property type="nucleotide sequence ID" value="NZ_JAXOFX010000003.1"/>
</dbReference>
<reference evidence="1 2" key="1">
    <citation type="submission" date="2023-11" db="EMBL/GenBank/DDBJ databases">
        <title>Bacillus jintuensis, isolated from a mudflat on the Beibu Gulf coast.</title>
        <authorList>
            <person name="Li M."/>
        </authorList>
    </citation>
    <scope>NUCLEOTIDE SEQUENCE [LARGE SCALE GENOMIC DNA]</scope>
    <source>
        <strain evidence="1 2">31A1R</strain>
    </source>
</reference>
<dbReference type="Proteomes" id="UP001290455">
    <property type="component" value="Unassembled WGS sequence"/>
</dbReference>
<accession>A0ABU5IWS7</accession>
<evidence type="ECO:0000313" key="1">
    <source>
        <dbReference type="EMBL" id="MDZ5471580.1"/>
    </source>
</evidence>
<dbReference type="EMBL" id="JAXOFX010000003">
    <property type="protein sequence ID" value="MDZ5471580.1"/>
    <property type="molecule type" value="Genomic_DNA"/>
</dbReference>
<protein>
    <submittedName>
        <fullName evidence="1">Uncharacterized protein</fullName>
    </submittedName>
</protein>
<organism evidence="1 2">
    <name type="scientific">Robertmurraya mangrovi</name>
    <dbReference type="NCBI Taxonomy" id="3098077"/>
    <lineage>
        <taxon>Bacteria</taxon>
        <taxon>Bacillati</taxon>
        <taxon>Bacillota</taxon>
        <taxon>Bacilli</taxon>
        <taxon>Bacillales</taxon>
        <taxon>Bacillaceae</taxon>
        <taxon>Robertmurraya</taxon>
    </lineage>
</organism>